<sequence>MLEVPKFIKPVGGEKAPPWFHIAVALSMVLSAAASLVGALRTSETMKELVNQNARMVRASSTPILQFNTRRQHSDTDVSFTLELNNVGTGLAQVAWFELLLDGKPVSSGDTLVQLLRAAPSEGGQAIVGGNYSRASITDTVIAAKEQTQLFQWGVSKRSAAELEQINQQIKQLKPRLETRACYCSVLDECWEIHSRASRPQAVARCEAAGHISFND</sequence>
<keyword evidence="1" id="KW-0472">Membrane</keyword>
<accession>A0ABU3PFU7</accession>
<evidence type="ECO:0000313" key="2">
    <source>
        <dbReference type="EMBL" id="MDT9001470.1"/>
    </source>
</evidence>
<name>A0ABU3PFU7_9BURK</name>
<keyword evidence="1" id="KW-0812">Transmembrane</keyword>
<comment type="caution">
    <text evidence="2">The sequence shown here is derived from an EMBL/GenBank/DDBJ whole genome shotgun (WGS) entry which is preliminary data.</text>
</comment>
<dbReference type="Proteomes" id="UP001246372">
    <property type="component" value="Unassembled WGS sequence"/>
</dbReference>
<organism evidence="2 3">
    <name type="scientific">Roseateles aquae</name>
    <dbReference type="NCBI Taxonomy" id="3077235"/>
    <lineage>
        <taxon>Bacteria</taxon>
        <taxon>Pseudomonadati</taxon>
        <taxon>Pseudomonadota</taxon>
        <taxon>Betaproteobacteria</taxon>
        <taxon>Burkholderiales</taxon>
        <taxon>Sphaerotilaceae</taxon>
        <taxon>Roseateles</taxon>
    </lineage>
</organism>
<reference evidence="2" key="1">
    <citation type="submission" date="2023-09" db="EMBL/GenBank/DDBJ databases">
        <title>Paucibacter sp. APW11 Genome sequencing and assembly.</title>
        <authorList>
            <person name="Kim I."/>
        </authorList>
    </citation>
    <scope>NUCLEOTIDE SEQUENCE</scope>
    <source>
        <strain evidence="2">APW11</strain>
    </source>
</reference>
<dbReference type="EMBL" id="JAVXZY010000009">
    <property type="protein sequence ID" value="MDT9001470.1"/>
    <property type="molecule type" value="Genomic_DNA"/>
</dbReference>
<gene>
    <name evidence="2" type="ORF">RQP53_19495</name>
</gene>
<feature type="transmembrane region" description="Helical" evidence="1">
    <location>
        <begin position="20"/>
        <end position="40"/>
    </location>
</feature>
<keyword evidence="3" id="KW-1185">Reference proteome</keyword>
<evidence type="ECO:0000313" key="3">
    <source>
        <dbReference type="Proteomes" id="UP001246372"/>
    </source>
</evidence>
<keyword evidence="1" id="KW-1133">Transmembrane helix</keyword>
<evidence type="ECO:0000256" key="1">
    <source>
        <dbReference type="SAM" id="Phobius"/>
    </source>
</evidence>
<dbReference type="RefSeq" id="WP_315652355.1">
    <property type="nucleotide sequence ID" value="NZ_JAVXZY010000009.1"/>
</dbReference>
<protein>
    <submittedName>
        <fullName evidence="2">Uncharacterized protein</fullName>
    </submittedName>
</protein>
<proteinExistence type="predicted"/>